<name>X1CBH7_9ZZZZ</name>
<feature type="non-terminal residue" evidence="1">
    <location>
        <position position="1"/>
    </location>
</feature>
<dbReference type="InterPro" id="IPR058240">
    <property type="entry name" value="rSAM_sf"/>
</dbReference>
<feature type="non-terminal residue" evidence="1">
    <location>
        <position position="160"/>
    </location>
</feature>
<sequence length="160" mass="18143">QAPEELEIELSKVEEFVSDSIQNKINWKRIRILGGEPTLHSQFEKILYSLINYKLFSPSTRLEIVTNGFGNVVKRKLMGIPPFFHIENSHKNSTIQQEFIPFNLAPQDDNLFKDVDYRNGCSNLTECGMALTPLGYYPCSLAGGIDRILGKDLGIQRLPV</sequence>
<reference evidence="1" key="1">
    <citation type="journal article" date="2014" name="Front. Microbiol.">
        <title>High frequency of phylogenetically diverse reductive dehalogenase-homologous genes in deep subseafloor sedimentary metagenomes.</title>
        <authorList>
            <person name="Kawai M."/>
            <person name="Futagami T."/>
            <person name="Toyoda A."/>
            <person name="Takaki Y."/>
            <person name="Nishi S."/>
            <person name="Hori S."/>
            <person name="Arai W."/>
            <person name="Tsubouchi T."/>
            <person name="Morono Y."/>
            <person name="Uchiyama I."/>
            <person name="Ito T."/>
            <person name="Fujiyama A."/>
            <person name="Inagaki F."/>
            <person name="Takami H."/>
        </authorList>
    </citation>
    <scope>NUCLEOTIDE SEQUENCE</scope>
    <source>
        <strain evidence="1">Expedition CK06-06</strain>
    </source>
</reference>
<evidence type="ECO:0008006" key="2">
    <source>
        <dbReference type="Google" id="ProtNLM"/>
    </source>
</evidence>
<dbReference type="AlphaFoldDB" id="X1CBH7"/>
<evidence type="ECO:0000313" key="1">
    <source>
        <dbReference type="EMBL" id="GAH05526.1"/>
    </source>
</evidence>
<dbReference type="InterPro" id="IPR013785">
    <property type="entry name" value="Aldolase_TIM"/>
</dbReference>
<dbReference type="SUPFAM" id="SSF102114">
    <property type="entry name" value="Radical SAM enzymes"/>
    <property type="match status" value="1"/>
</dbReference>
<dbReference type="Gene3D" id="3.20.20.70">
    <property type="entry name" value="Aldolase class I"/>
    <property type="match status" value="1"/>
</dbReference>
<dbReference type="EMBL" id="BART01037066">
    <property type="protein sequence ID" value="GAH05526.1"/>
    <property type="molecule type" value="Genomic_DNA"/>
</dbReference>
<protein>
    <recommendedName>
        <fullName evidence="2">Radical SAM core domain-containing protein</fullName>
    </recommendedName>
</protein>
<accession>X1CBH7</accession>
<gene>
    <name evidence="1" type="ORF">S01H4_62202</name>
</gene>
<proteinExistence type="predicted"/>
<comment type="caution">
    <text evidence="1">The sequence shown here is derived from an EMBL/GenBank/DDBJ whole genome shotgun (WGS) entry which is preliminary data.</text>
</comment>
<organism evidence="1">
    <name type="scientific">marine sediment metagenome</name>
    <dbReference type="NCBI Taxonomy" id="412755"/>
    <lineage>
        <taxon>unclassified sequences</taxon>
        <taxon>metagenomes</taxon>
        <taxon>ecological metagenomes</taxon>
    </lineage>
</organism>